<evidence type="ECO:0000313" key="4">
    <source>
        <dbReference type="Proteomes" id="UP001302602"/>
    </source>
</evidence>
<reference evidence="3" key="2">
    <citation type="submission" date="2023-05" db="EMBL/GenBank/DDBJ databases">
        <authorList>
            <consortium name="Lawrence Berkeley National Laboratory"/>
            <person name="Steindorff A."/>
            <person name="Hensen N."/>
            <person name="Bonometti L."/>
            <person name="Westerberg I."/>
            <person name="Brannstrom I.O."/>
            <person name="Guillou S."/>
            <person name="Cros-Aarteil S."/>
            <person name="Calhoun S."/>
            <person name="Haridas S."/>
            <person name="Kuo A."/>
            <person name="Mondo S."/>
            <person name="Pangilinan J."/>
            <person name="Riley R."/>
            <person name="Labutti K."/>
            <person name="Andreopoulos B."/>
            <person name="Lipzen A."/>
            <person name="Chen C."/>
            <person name="Yanf M."/>
            <person name="Daum C."/>
            <person name="Ng V."/>
            <person name="Clum A."/>
            <person name="Ohm R."/>
            <person name="Martin F."/>
            <person name="Silar P."/>
            <person name="Natvig D."/>
            <person name="Lalanne C."/>
            <person name="Gautier V."/>
            <person name="Ament-Velasquez S.L."/>
            <person name="Kruys A."/>
            <person name="Hutchinson M.I."/>
            <person name="Powell A.J."/>
            <person name="Barry K."/>
            <person name="Miller A.N."/>
            <person name="Grigoriev I.V."/>
            <person name="Debuchy R."/>
            <person name="Gladieux P."/>
            <person name="Thoren M.H."/>
            <person name="Johannesson H."/>
        </authorList>
    </citation>
    <scope>NUCLEOTIDE SEQUENCE</scope>
    <source>
        <strain evidence="3">CBS 731.68</strain>
    </source>
</reference>
<evidence type="ECO:0000313" key="3">
    <source>
        <dbReference type="EMBL" id="KAK4126850.1"/>
    </source>
</evidence>
<feature type="compositionally biased region" description="Low complexity" evidence="1">
    <location>
        <begin position="1"/>
        <end position="13"/>
    </location>
</feature>
<reference evidence="3" key="1">
    <citation type="journal article" date="2023" name="Mol. Phylogenet. Evol.">
        <title>Genome-scale phylogeny and comparative genomics of the fungal order Sordariales.</title>
        <authorList>
            <person name="Hensen N."/>
            <person name="Bonometti L."/>
            <person name="Westerberg I."/>
            <person name="Brannstrom I.O."/>
            <person name="Guillou S."/>
            <person name="Cros-Aarteil S."/>
            <person name="Calhoun S."/>
            <person name="Haridas S."/>
            <person name="Kuo A."/>
            <person name="Mondo S."/>
            <person name="Pangilinan J."/>
            <person name="Riley R."/>
            <person name="LaButti K."/>
            <person name="Andreopoulos B."/>
            <person name="Lipzen A."/>
            <person name="Chen C."/>
            <person name="Yan M."/>
            <person name="Daum C."/>
            <person name="Ng V."/>
            <person name="Clum A."/>
            <person name="Steindorff A."/>
            <person name="Ohm R.A."/>
            <person name="Martin F."/>
            <person name="Silar P."/>
            <person name="Natvig D.O."/>
            <person name="Lalanne C."/>
            <person name="Gautier V."/>
            <person name="Ament-Velasquez S.L."/>
            <person name="Kruys A."/>
            <person name="Hutchinson M.I."/>
            <person name="Powell A.J."/>
            <person name="Barry K."/>
            <person name="Miller A.N."/>
            <person name="Grigoriev I.V."/>
            <person name="Debuchy R."/>
            <person name="Gladieux P."/>
            <person name="Hiltunen Thoren M."/>
            <person name="Johannesson H."/>
        </authorList>
    </citation>
    <scope>NUCLEOTIDE SEQUENCE</scope>
    <source>
        <strain evidence="3">CBS 731.68</strain>
    </source>
</reference>
<keyword evidence="2" id="KW-0472">Membrane</keyword>
<organism evidence="3 4">
    <name type="scientific">Parathielavia appendiculata</name>
    <dbReference type="NCBI Taxonomy" id="2587402"/>
    <lineage>
        <taxon>Eukaryota</taxon>
        <taxon>Fungi</taxon>
        <taxon>Dikarya</taxon>
        <taxon>Ascomycota</taxon>
        <taxon>Pezizomycotina</taxon>
        <taxon>Sordariomycetes</taxon>
        <taxon>Sordariomycetidae</taxon>
        <taxon>Sordariales</taxon>
        <taxon>Chaetomiaceae</taxon>
        <taxon>Parathielavia</taxon>
    </lineage>
</organism>
<dbReference type="Proteomes" id="UP001302602">
    <property type="component" value="Unassembled WGS sequence"/>
</dbReference>
<sequence length="90" mass="10277">MSTTTSMHPMTTSGLQSSAIRQRGRRKRKENQLMLSLLNFCIYICIYKVHTIPGDCLRFLGPCYLGVSNVTRIVHCLQVPYHFTKASKDL</sequence>
<evidence type="ECO:0000256" key="2">
    <source>
        <dbReference type="SAM" id="Phobius"/>
    </source>
</evidence>
<keyword evidence="2" id="KW-1133">Transmembrane helix</keyword>
<keyword evidence="4" id="KW-1185">Reference proteome</keyword>
<name>A0AAN6U6E9_9PEZI</name>
<accession>A0AAN6U6E9</accession>
<dbReference type="EMBL" id="MU853224">
    <property type="protein sequence ID" value="KAK4126850.1"/>
    <property type="molecule type" value="Genomic_DNA"/>
</dbReference>
<feature type="transmembrane region" description="Helical" evidence="2">
    <location>
        <begin position="33"/>
        <end position="50"/>
    </location>
</feature>
<gene>
    <name evidence="3" type="ORF">N657DRAFT_178022</name>
</gene>
<keyword evidence="2" id="KW-0812">Transmembrane</keyword>
<comment type="caution">
    <text evidence="3">The sequence shown here is derived from an EMBL/GenBank/DDBJ whole genome shotgun (WGS) entry which is preliminary data.</text>
</comment>
<dbReference type="GeneID" id="87822874"/>
<dbReference type="AlphaFoldDB" id="A0AAN6U6E9"/>
<dbReference type="RefSeq" id="XP_062650621.1">
    <property type="nucleotide sequence ID" value="XM_062786108.1"/>
</dbReference>
<feature type="region of interest" description="Disordered" evidence="1">
    <location>
        <begin position="1"/>
        <end position="25"/>
    </location>
</feature>
<protein>
    <submittedName>
        <fullName evidence="3">Uncharacterized protein</fullName>
    </submittedName>
</protein>
<proteinExistence type="predicted"/>
<evidence type="ECO:0000256" key="1">
    <source>
        <dbReference type="SAM" id="MobiDB-lite"/>
    </source>
</evidence>